<evidence type="ECO:0000256" key="3">
    <source>
        <dbReference type="SAM" id="MobiDB-lite"/>
    </source>
</evidence>
<dbReference type="InterPro" id="IPR005135">
    <property type="entry name" value="Endo/exonuclease/phosphatase"/>
</dbReference>
<dbReference type="Proteomes" id="UP001153069">
    <property type="component" value="Unassembled WGS sequence"/>
</dbReference>
<dbReference type="PANTHER" id="PTHR12121:SF45">
    <property type="entry name" value="NOCTURNIN"/>
    <property type="match status" value="1"/>
</dbReference>
<gene>
    <name evidence="5" type="ORF">SEMRO_120_G058540.2</name>
</gene>
<name>A0A9N8DJT9_9STRA</name>
<dbReference type="Pfam" id="PF03372">
    <property type="entry name" value="Exo_endo_phos"/>
    <property type="match status" value="1"/>
</dbReference>
<dbReference type="InterPro" id="IPR050410">
    <property type="entry name" value="CCR4/nocturin_mRNA_transcr"/>
</dbReference>
<comment type="caution">
    <text evidence="5">The sequence shown here is derived from an EMBL/GenBank/DDBJ whole genome shotgun (WGS) entry which is preliminary data.</text>
</comment>
<dbReference type="GO" id="GO:0006139">
    <property type="term" value="P:nucleobase-containing compound metabolic process"/>
    <property type="evidence" value="ECO:0007669"/>
    <property type="project" value="UniProtKB-ARBA"/>
</dbReference>
<evidence type="ECO:0000259" key="4">
    <source>
        <dbReference type="Pfam" id="PF03372"/>
    </source>
</evidence>
<feature type="region of interest" description="Disordered" evidence="3">
    <location>
        <begin position="466"/>
        <end position="487"/>
    </location>
</feature>
<evidence type="ECO:0000256" key="1">
    <source>
        <dbReference type="ARBA" id="ARBA00010774"/>
    </source>
</evidence>
<comment type="similarity">
    <text evidence="1">Belongs to the CCR4/nocturin family.</text>
</comment>
<keyword evidence="2" id="KW-0378">Hydrolase</keyword>
<reference evidence="5" key="1">
    <citation type="submission" date="2020-06" db="EMBL/GenBank/DDBJ databases">
        <authorList>
            <consortium name="Plant Systems Biology data submission"/>
        </authorList>
    </citation>
    <scope>NUCLEOTIDE SEQUENCE</scope>
    <source>
        <strain evidence="5">D6</strain>
    </source>
</reference>
<dbReference type="PANTHER" id="PTHR12121">
    <property type="entry name" value="CARBON CATABOLITE REPRESSOR PROTEIN 4"/>
    <property type="match status" value="1"/>
</dbReference>
<dbReference type="EMBL" id="CAICTM010000119">
    <property type="protein sequence ID" value="CAB9501860.1"/>
    <property type="molecule type" value="Genomic_DNA"/>
</dbReference>
<dbReference type="Gene3D" id="3.60.10.10">
    <property type="entry name" value="Endonuclease/exonuclease/phosphatase"/>
    <property type="match status" value="1"/>
</dbReference>
<evidence type="ECO:0000256" key="2">
    <source>
        <dbReference type="ARBA" id="ARBA00022801"/>
    </source>
</evidence>
<proteinExistence type="inferred from homology"/>
<feature type="compositionally biased region" description="Basic and acidic residues" evidence="3">
    <location>
        <begin position="229"/>
        <end position="247"/>
    </location>
</feature>
<dbReference type="InterPro" id="IPR036691">
    <property type="entry name" value="Endo/exonu/phosph_ase_sf"/>
</dbReference>
<evidence type="ECO:0000313" key="5">
    <source>
        <dbReference type="EMBL" id="CAB9501860.1"/>
    </source>
</evidence>
<keyword evidence="6" id="KW-1185">Reference proteome</keyword>
<protein>
    <recommendedName>
        <fullName evidence="4">Endonuclease/exonuclease/phosphatase domain-containing protein</fullName>
    </recommendedName>
</protein>
<dbReference type="AlphaFoldDB" id="A0A9N8DJT9"/>
<organism evidence="5 6">
    <name type="scientific">Seminavis robusta</name>
    <dbReference type="NCBI Taxonomy" id="568900"/>
    <lineage>
        <taxon>Eukaryota</taxon>
        <taxon>Sar</taxon>
        <taxon>Stramenopiles</taxon>
        <taxon>Ochrophyta</taxon>
        <taxon>Bacillariophyta</taxon>
        <taxon>Bacillariophyceae</taxon>
        <taxon>Bacillariophycidae</taxon>
        <taxon>Naviculales</taxon>
        <taxon>Naviculaceae</taxon>
        <taxon>Seminavis</taxon>
    </lineage>
</organism>
<dbReference type="OrthoDB" id="428734at2759"/>
<dbReference type="SUPFAM" id="SSF56219">
    <property type="entry name" value="DNase I-like"/>
    <property type="match status" value="1"/>
</dbReference>
<feature type="region of interest" description="Disordered" evidence="3">
    <location>
        <begin position="224"/>
        <end position="254"/>
    </location>
</feature>
<accession>A0A9N8DJT9</accession>
<feature type="domain" description="Endonuclease/exonuclease/phosphatase" evidence="4">
    <location>
        <begin position="285"/>
        <end position="557"/>
    </location>
</feature>
<evidence type="ECO:0000313" key="6">
    <source>
        <dbReference type="Proteomes" id="UP001153069"/>
    </source>
</evidence>
<sequence length="568" mass="64057">MVKRNNWRLSGILFLSRFLEHKLLVASPFSIRVISPLVRANTNDPQSAQVGTQKKHTILFFNNNNKMKNNDDEDPSSKQVIVGWDNNNDEEQANATDNDDEDLLEDEYCSVLDDFGCEAYEDLARNLDEKVYRWIRVEAKPDETLAHLESREDVLREIERVKSEQESYGPCQLYPRIWQQSSIKDNDAEEVMAVNGDGPHPVASFSVLQFNALAEGLSAGPNVKTPFTIDKKDKNNEEGDDNNKPKNEPGFGGFSQVSSPEVCLDFSLRRWRLLEVILGISSVTKDHDVDSAAVATTTEGVFDILALEEIDRFRGFFAPALRIFGYEGIFMPKAKAPGVRLGYYSDGCALFWKTNVFKLVSEERRNFRVGNQVIILATLQHIDTGIALVVAVSHLKAQKSETNEKIRCRQVEELLEVAQTTAARQAETMGLEEDIPILIMGDFNADPPAQLSFPDSSVRRALSNHLEGANKNGNDTTSKTPHRKFQSAYPIDPPKDSFFTTWKTRGTQTVKRIIDYIFYSSGGQKGERLQCTENLSVPKFEELEESKLPGLRYPSDHLMIGAKFQLFK</sequence>
<dbReference type="GO" id="GO:0000175">
    <property type="term" value="F:3'-5'-RNA exonuclease activity"/>
    <property type="evidence" value="ECO:0007669"/>
    <property type="project" value="TreeGrafter"/>
</dbReference>